<dbReference type="AlphaFoldDB" id="A0A9K3NNS2"/>
<protein>
    <submittedName>
        <fullName evidence="2">Cupredoxin, phytocyanin</fullName>
    </submittedName>
</protein>
<organism evidence="2 3">
    <name type="scientific">Helianthus annuus</name>
    <name type="common">Common sunflower</name>
    <dbReference type="NCBI Taxonomy" id="4232"/>
    <lineage>
        <taxon>Eukaryota</taxon>
        <taxon>Viridiplantae</taxon>
        <taxon>Streptophyta</taxon>
        <taxon>Embryophyta</taxon>
        <taxon>Tracheophyta</taxon>
        <taxon>Spermatophyta</taxon>
        <taxon>Magnoliopsida</taxon>
        <taxon>eudicotyledons</taxon>
        <taxon>Gunneridae</taxon>
        <taxon>Pentapetalae</taxon>
        <taxon>asterids</taxon>
        <taxon>campanulids</taxon>
        <taxon>Asterales</taxon>
        <taxon>Asteraceae</taxon>
        <taxon>Asteroideae</taxon>
        <taxon>Heliantheae alliance</taxon>
        <taxon>Heliantheae</taxon>
        <taxon>Helianthus</taxon>
    </lineage>
</organism>
<feature type="transmembrane region" description="Helical" evidence="1">
    <location>
        <begin position="65"/>
        <end position="82"/>
    </location>
</feature>
<evidence type="ECO:0000313" key="3">
    <source>
        <dbReference type="Proteomes" id="UP000215914"/>
    </source>
</evidence>
<accession>A0A9K3NNS2</accession>
<keyword evidence="1" id="KW-1133">Transmembrane helix</keyword>
<feature type="transmembrane region" description="Helical" evidence="1">
    <location>
        <begin position="27"/>
        <end position="45"/>
    </location>
</feature>
<evidence type="ECO:0000256" key="1">
    <source>
        <dbReference type="SAM" id="Phobius"/>
    </source>
</evidence>
<keyword evidence="1" id="KW-0472">Membrane</keyword>
<sequence length="169" mass="20077">MFPNFYKTFLHFKIRYLLKKASYDKNLGYWILSPPIIGLWSLSPATNTLTPGTPNLTFCLHWHHSIKSALTWLVIYPTWHYFDDQYMLMWIKLASTSSRSTLLYSFIFTITVIITTISATDFQVGCTVGWRIPAINESQLYNVWASRRRFHIGDSLRKFIFYFYFHHQI</sequence>
<dbReference type="SUPFAM" id="SSF49503">
    <property type="entry name" value="Cupredoxins"/>
    <property type="match status" value="1"/>
</dbReference>
<comment type="caution">
    <text evidence="2">The sequence shown here is derived from an EMBL/GenBank/DDBJ whole genome shotgun (WGS) entry which is preliminary data.</text>
</comment>
<keyword evidence="3" id="KW-1185">Reference proteome</keyword>
<dbReference type="InterPro" id="IPR008972">
    <property type="entry name" value="Cupredoxin"/>
</dbReference>
<dbReference type="EMBL" id="MNCJ02000320">
    <property type="protein sequence ID" value="KAF5807532.1"/>
    <property type="molecule type" value="Genomic_DNA"/>
</dbReference>
<reference evidence="2" key="1">
    <citation type="journal article" date="2017" name="Nature">
        <title>The sunflower genome provides insights into oil metabolism, flowering and Asterid evolution.</title>
        <authorList>
            <person name="Badouin H."/>
            <person name="Gouzy J."/>
            <person name="Grassa C.J."/>
            <person name="Murat F."/>
            <person name="Staton S.E."/>
            <person name="Cottret L."/>
            <person name="Lelandais-Briere C."/>
            <person name="Owens G.L."/>
            <person name="Carrere S."/>
            <person name="Mayjonade B."/>
            <person name="Legrand L."/>
            <person name="Gill N."/>
            <person name="Kane N.C."/>
            <person name="Bowers J.E."/>
            <person name="Hubner S."/>
            <person name="Bellec A."/>
            <person name="Berard A."/>
            <person name="Berges H."/>
            <person name="Blanchet N."/>
            <person name="Boniface M.C."/>
            <person name="Brunel D."/>
            <person name="Catrice O."/>
            <person name="Chaidir N."/>
            <person name="Claudel C."/>
            <person name="Donnadieu C."/>
            <person name="Faraut T."/>
            <person name="Fievet G."/>
            <person name="Helmstetter N."/>
            <person name="King M."/>
            <person name="Knapp S.J."/>
            <person name="Lai Z."/>
            <person name="Le Paslier M.C."/>
            <person name="Lippi Y."/>
            <person name="Lorenzon L."/>
            <person name="Mandel J.R."/>
            <person name="Marage G."/>
            <person name="Marchand G."/>
            <person name="Marquand E."/>
            <person name="Bret-Mestries E."/>
            <person name="Morien E."/>
            <person name="Nambeesan S."/>
            <person name="Nguyen T."/>
            <person name="Pegot-Espagnet P."/>
            <person name="Pouilly N."/>
            <person name="Raftis F."/>
            <person name="Sallet E."/>
            <person name="Schiex T."/>
            <person name="Thomas J."/>
            <person name="Vandecasteele C."/>
            <person name="Vares D."/>
            <person name="Vear F."/>
            <person name="Vautrin S."/>
            <person name="Crespi M."/>
            <person name="Mangin B."/>
            <person name="Burke J.M."/>
            <person name="Salse J."/>
            <person name="Munos S."/>
            <person name="Vincourt P."/>
            <person name="Rieseberg L.H."/>
            <person name="Langlade N.B."/>
        </authorList>
    </citation>
    <scope>NUCLEOTIDE SEQUENCE</scope>
    <source>
        <tissue evidence="2">Leaves</tissue>
    </source>
</reference>
<keyword evidence="1" id="KW-0812">Transmembrane</keyword>
<dbReference type="Gene3D" id="2.60.40.420">
    <property type="entry name" value="Cupredoxins - blue copper proteins"/>
    <property type="match status" value="1"/>
</dbReference>
<gene>
    <name evidence="2" type="ORF">HanXRQr2_Chr05g0234741</name>
</gene>
<dbReference type="Proteomes" id="UP000215914">
    <property type="component" value="Unassembled WGS sequence"/>
</dbReference>
<name>A0A9K3NNS2_HELAN</name>
<feature type="transmembrane region" description="Helical" evidence="1">
    <location>
        <begin position="102"/>
        <end position="119"/>
    </location>
</feature>
<reference evidence="2" key="2">
    <citation type="submission" date="2020-06" db="EMBL/GenBank/DDBJ databases">
        <title>Helianthus annuus Genome sequencing and assembly Release 2.</title>
        <authorList>
            <person name="Gouzy J."/>
            <person name="Langlade N."/>
            <person name="Munos S."/>
        </authorList>
    </citation>
    <scope>NUCLEOTIDE SEQUENCE</scope>
    <source>
        <tissue evidence="2">Leaves</tissue>
    </source>
</reference>
<proteinExistence type="predicted"/>
<evidence type="ECO:0000313" key="2">
    <source>
        <dbReference type="EMBL" id="KAF5807532.1"/>
    </source>
</evidence>
<dbReference type="Gramene" id="mRNA:HanXRQr2_Chr05g0234741">
    <property type="protein sequence ID" value="CDS:HanXRQr2_Chr05g0234741.1"/>
    <property type="gene ID" value="HanXRQr2_Chr05g0234741"/>
</dbReference>